<keyword evidence="7" id="KW-1185">Reference proteome</keyword>
<dbReference type="GO" id="GO:0016757">
    <property type="term" value="F:glycosyltransferase activity"/>
    <property type="evidence" value="ECO:0007669"/>
    <property type="project" value="UniProtKB-KW"/>
</dbReference>
<proteinExistence type="predicted"/>
<feature type="transmembrane region" description="Helical" evidence="5">
    <location>
        <begin position="7"/>
        <end position="24"/>
    </location>
</feature>
<evidence type="ECO:0000313" key="6">
    <source>
        <dbReference type="EMBL" id="KRX05837.1"/>
    </source>
</evidence>
<dbReference type="PANTHER" id="PTHR10571:SF0">
    <property type="entry name" value="UDP-N-ACETYLGLUCOSAMINE--DOLICHYL-PHOSPHATE N-ACETYLGLUCOSAMINEPHOSPHOTRANSFERASE"/>
    <property type="match status" value="1"/>
</dbReference>
<keyword evidence="5" id="KW-0472">Membrane</keyword>
<dbReference type="Proteomes" id="UP000054937">
    <property type="component" value="Unassembled WGS sequence"/>
</dbReference>
<evidence type="ECO:0000313" key="7">
    <source>
        <dbReference type="Proteomes" id="UP000054937"/>
    </source>
</evidence>
<dbReference type="GO" id="GO:0046872">
    <property type="term" value="F:metal ion binding"/>
    <property type="evidence" value="ECO:0007669"/>
    <property type="project" value="UniProtKB-KW"/>
</dbReference>
<keyword evidence="2" id="KW-0808">Transferase</keyword>
<evidence type="ECO:0000256" key="4">
    <source>
        <dbReference type="ARBA" id="ARBA00022842"/>
    </source>
</evidence>
<comment type="subcellular location">
    <subcellularLocation>
        <location evidence="1">Endomembrane system</location>
        <topology evidence="1">Multi-pass membrane protein</topology>
    </subcellularLocation>
</comment>
<accession>A0A0V0QUQ3</accession>
<dbReference type="InParanoid" id="A0A0V0QUQ3"/>
<dbReference type="GO" id="GO:0003975">
    <property type="term" value="F:UDP-N-acetylglucosamine-dolichyl-phosphate N-acetylglucosaminephosphotransferase activity"/>
    <property type="evidence" value="ECO:0007669"/>
    <property type="project" value="InterPro"/>
</dbReference>
<feature type="transmembrane region" description="Helical" evidence="5">
    <location>
        <begin position="83"/>
        <end position="102"/>
    </location>
</feature>
<keyword evidence="3" id="KW-0479">Metal-binding</keyword>
<gene>
    <name evidence="6" type="ORF">PPERSA_02369</name>
</gene>
<comment type="caution">
    <text evidence="6">The sequence shown here is derived from an EMBL/GenBank/DDBJ whole genome shotgun (WGS) entry which is preliminary data.</text>
</comment>
<dbReference type="EMBL" id="LDAU01000104">
    <property type="protein sequence ID" value="KRX05837.1"/>
    <property type="molecule type" value="Genomic_DNA"/>
</dbReference>
<keyword evidence="5" id="KW-0812">Transmembrane</keyword>
<evidence type="ECO:0000256" key="1">
    <source>
        <dbReference type="ARBA" id="ARBA00004127"/>
    </source>
</evidence>
<dbReference type="GO" id="GO:0012505">
    <property type="term" value="C:endomembrane system"/>
    <property type="evidence" value="ECO:0007669"/>
    <property type="project" value="UniProtKB-SubCell"/>
</dbReference>
<dbReference type="AlphaFoldDB" id="A0A0V0QUQ3"/>
<feature type="transmembrane region" description="Helical" evidence="5">
    <location>
        <begin position="30"/>
        <end position="47"/>
    </location>
</feature>
<evidence type="ECO:0000256" key="2">
    <source>
        <dbReference type="ARBA" id="ARBA00022676"/>
    </source>
</evidence>
<keyword evidence="2" id="KW-0328">Glycosyltransferase</keyword>
<keyword evidence="5" id="KW-1133">Transmembrane helix</keyword>
<protein>
    <submittedName>
        <fullName evidence="6">Uncharacterized protein</fullName>
    </submittedName>
</protein>
<reference evidence="6 7" key="1">
    <citation type="journal article" date="2015" name="Sci. Rep.">
        <title>Genome of the facultative scuticociliatosis pathogen Pseudocohnilembus persalinus provides insight into its virulence through horizontal gene transfer.</title>
        <authorList>
            <person name="Xiong J."/>
            <person name="Wang G."/>
            <person name="Cheng J."/>
            <person name="Tian M."/>
            <person name="Pan X."/>
            <person name="Warren A."/>
            <person name="Jiang C."/>
            <person name="Yuan D."/>
            <person name="Miao W."/>
        </authorList>
    </citation>
    <scope>NUCLEOTIDE SEQUENCE [LARGE SCALE GENOMIC DNA]</scope>
    <source>
        <strain evidence="6">36N120E</strain>
    </source>
</reference>
<name>A0A0V0QUQ3_PSEPJ</name>
<keyword evidence="4" id="KW-0460">Magnesium</keyword>
<sequence length="136" mass="15421">MNIQDLIIKSTFLIIMSFGYYILYPNSPFLPLYSSLTVIGCLSYFFAQKTILVCKDFSLKANLFGKDINKKGTPEGEKKIPEALGIAPASVFFVVNSLLVLYSQSVSDQFVLQHMAGNKYIYIVDVYFIYHIFGFL</sequence>
<dbReference type="InterPro" id="IPR033895">
    <property type="entry name" value="GPT"/>
</dbReference>
<dbReference type="GO" id="GO:0006488">
    <property type="term" value="P:dolichol-linked oligosaccharide biosynthetic process"/>
    <property type="evidence" value="ECO:0007669"/>
    <property type="project" value="InterPro"/>
</dbReference>
<dbReference type="OrthoDB" id="10262326at2759"/>
<dbReference type="PANTHER" id="PTHR10571">
    <property type="entry name" value="UDP-N-ACETYLGLUCOSAMINE--DOLICHYL-PHOSPHATE N-ACETYLGLUCOSAMINEPHOSPHOTRANSFERASE"/>
    <property type="match status" value="1"/>
</dbReference>
<evidence type="ECO:0000256" key="5">
    <source>
        <dbReference type="SAM" id="Phobius"/>
    </source>
</evidence>
<organism evidence="6 7">
    <name type="scientific">Pseudocohnilembus persalinus</name>
    <name type="common">Ciliate</name>
    <dbReference type="NCBI Taxonomy" id="266149"/>
    <lineage>
        <taxon>Eukaryota</taxon>
        <taxon>Sar</taxon>
        <taxon>Alveolata</taxon>
        <taxon>Ciliophora</taxon>
        <taxon>Intramacronucleata</taxon>
        <taxon>Oligohymenophorea</taxon>
        <taxon>Scuticociliatia</taxon>
        <taxon>Philasterida</taxon>
        <taxon>Pseudocohnilembidae</taxon>
        <taxon>Pseudocohnilembus</taxon>
    </lineage>
</organism>
<dbReference type="GO" id="GO:0016020">
    <property type="term" value="C:membrane"/>
    <property type="evidence" value="ECO:0007669"/>
    <property type="project" value="TreeGrafter"/>
</dbReference>
<evidence type="ECO:0000256" key="3">
    <source>
        <dbReference type="ARBA" id="ARBA00022723"/>
    </source>
</evidence>